<organism evidence="1 2">
    <name type="scientific">Pristionchus entomophagus</name>
    <dbReference type="NCBI Taxonomy" id="358040"/>
    <lineage>
        <taxon>Eukaryota</taxon>
        <taxon>Metazoa</taxon>
        <taxon>Ecdysozoa</taxon>
        <taxon>Nematoda</taxon>
        <taxon>Chromadorea</taxon>
        <taxon>Rhabditida</taxon>
        <taxon>Rhabditina</taxon>
        <taxon>Diplogasteromorpha</taxon>
        <taxon>Diplogasteroidea</taxon>
        <taxon>Neodiplogasteridae</taxon>
        <taxon>Pristionchus</taxon>
    </lineage>
</organism>
<dbReference type="AlphaFoldDB" id="A0AAV5TV21"/>
<feature type="non-terminal residue" evidence="1">
    <location>
        <position position="1"/>
    </location>
</feature>
<evidence type="ECO:0000313" key="1">
    <source>
        <dbReference type="EMBL" id="GMS98350.1"/>
    </source>
</evidence>
<name>A0AAV5TV21_9BILA</name>
<comment type="caution">
    <text evidence="1">The sequence shown here is derived from an EMBL/GenBank/DDBJ whole genome shotgun (WGS) entry which is preliminary data.</text>
</comment>
<dbReference type="Proteomes" id="UP001432027">
    <property type="component" value="Unassembled WGS sequence"/>
</dbReference>
<proteinExistence type="predicted"/>
<evidence type="ECO:0000313" key="2">
    <source>
        <dbReference type="Proteomes" id="UP001432027"/>
    </source>
</evidence>
<sequence length="69" mass="8059">LQDITAHLRIDRHATKPVVSNTQVNGTWIKQERKEQPLEGELPSKGWWRVDVIKVYGRSVRDRININVI</sequence>
<dbReference type="EMBL" id="BTSX01000005">
    <property type="protein sequence ID" value="GMS98350.1"/>
    <property type="molecule type" value="Genomic_DNA"/>
</dbReference>
<keyword evidence="2" id="KW-1185">Reference proteome</keyword>
<gene>
    <name evidence="1" type="ORF">PENTCL1PPCAC_20525</name>
</gene>
<protein>
    <submittedName>
        <fullName evidence="1">Uncharacterized protein</fullName>
    </submittedName>
</protein>
<reference evidence="1" key="1">
    <citation type="submission" date="2023-10" db="EMBL/GenBank/DDBJ databases">
        <title>Genome assembly of Pristionchus species.</title>
        <authorList>
            <person name="Yoshida K."/>
            <person name="Sommer R.J."/>
        </authorList>
    </citation>
    <scope>NUCLEOTIDE SEQUENCE</scope>
    <source>
        <strain evidence="1">RS0144</strain>
    </source>
</reference>
<accession>A0AAV5TV21</accession>